<evidence type="ECO:0008006" key="3">
    <source>
        <dbReference type="Google" id="ProtNLM"/>
    </source>
</evidence>
<comment type="caution">
    <text evidence="1">The sequence shown here is derived from an EMBL/GenBank/DDBJ whole genome shotgun (WGS) entry which is preliminary data.</text>
</comment>
<dbReference type="SUPFAM" id="SSF52833">
    <property type="entry name" value="Thioredoxin-like"/>
    <property type="match status" value="1"/>
</dbReference>
<evidence type="ECO:0000313" key="2">
    <source>
        <dbReference type="Proteomes" id="UP000317238"/>
    </source>
</evidence>
<dbReference type="AlphaFoldDB" id="A0A5C5Y0A9"/>
<proteinExistence type="predicted"/>
<protein>
    <recommendedName>
        <fullName evidence="3">Thioredoxin domain-containing protein</fullName>
    </recommendedName>
</protein>
<name>A0A5C5Y0A9_9PLAN</name>
<accession>A0A5C5Y0A9</accession>
<dbReference type="InterPro" id="IPR036249">
    <property type="entry name" value="Thioredoxin-like_sf"/>
</dbReference>
<gene>
    <name evidence="1" type="ORF">Pan14r_14510</name>
</gene>
<reference evidence="1 2" key="1">
    <citation type="submission" date="2019-02" db="EMBL/GenBank/DDBJ databases">
        <title>Deep-cultivation of Planctomycetes and their phenomic and genomic characterization uncovers novel biology.</title>
        <authorList>
            <person name="Wiegand S."/>
            <person name="Jogler M."/>
            <person name="Boedeker C."/>
            <person name="Pinto D."/>
            <person name="Vollmers J."/>
            <person name="Rivas-Marin E."/>
            <person name="Kohn T."/>
            <person name="Peeters S.H."/>
            <person name="Heuer A."/>
            <person name="Rast P."/>
            <person name="Oberbeckmann S."/>
            <person name="Bunk B."/>
            <person name="Jeske O."/>
            <person name="Meyerdierks A."/>
            <person name="Storesund J.E."/>
            <person name="Kallscheuer N."/>
            <person name="Luecker S."/>
            <person name="Lage O.M."/>
            <person name="Pohl T."/>
            <person name="Merkel B.J."/>
            <person name="Hornburger P."/>
            <person name="Mueller R.-W."/>
            <person name="Bruemmer F."/>
            <person name="Labrenz M."/>
            <person name="Spormann A.M."/>
            <person name="Op Den Camp H."/>
            <person name="Overmann J."/>
            <person name="Amann R."/>
            <person name="Jetten M.S.M."/>
            <person name="Mascher T."/>
            <person name="Medema M.H."/>
            <person name="Devos D.P."/>
            <person name="Kaster A.-K."/>
            <person name="Ovreas L."/>
            <person name="Rohde M."/>
            <person name="Galperin M.Y."/>
            <person name="Jogler C."/>
        </authorList>
    </citation>
    <scope>NUCLEOTIDE SEQUENCE [LARGE SCALE GENOMIC DNA]</scope>
    <source>
        <strain evidence="1 2">Pan14r</strain>
    </source>
</reference>
<keyword evidence="2" id="KW-1185">Reference proteome</keyword>
<organism evidence="1 2">
    <name type="scientific">Crateriforma conspicua</name>
    <dbReference type="NCBI Taxonomy" id="2527996"/>
    <lineage>
        <taxon>Bacteria</taxon>
        <taxon>Pseudomonadati</taxon>
        <taxon>Planctomycetota</taxon>
        <taxon>Planctomycetia</taxon>
        <taxon>Planctomycetales</taxon>
        <taxon>Planctomycetaceae</taxon>
        <taxon>Crateriforma</taxon>
    </lineage>
</organism>
<dbReference type="Proteomes" id="UP000317238">
    <property type="component" value="Unassembled WGS sequence"/>
</dbReference>
<dbReference type="EMBL" id="SJPL01000001">
    <property type="protein sequence ID" value="TWT69166.1"/>
    <property type="molecule type" value="Genomic_DNA"/>
</dbReference>
<evidence type="ECO:0000313" key="1">
    <source>
        <dbReference type="EMBL" id="TWT69166.1"/>
    </source>
</evidence>
<sequence>MAFVETISLGQHVDYQVDCIAMGCRFCVAACGLAIIAFLSSTAIAVDPVFSGPQAGEALPGFEVKVVAGPHQGETVDPIKLAEGGPVMLSFLHKKTRPAFGMLRTLSKYAVTRKDRGLTTMIVFLADDRSDAERWLGQVRRYFADDVMLAVSNDGADGPGNYGLNRLVQTTVLVGDDGKTVANFAITDPQLQADGPGILKAIVGVTGGGDVPDVKSLQDAGMQMRRRAPRDTNP</sequence>